<keyword evidence="2" id="KW-1185">Reference proteome</keyword>
<accession>A0ABN8RXG0</accession>
<proteinExistence type="predicted"/>
<dbReference type="EMBL" id="CALNXK010000366">
    <property type="protein sequence ID" value="CAH3183834.1"/>
    <property type="molecule type" value="Genomic_DNA"/>
</dbReference>
<organism evidence="1 2">
    <name type="scientific">Porites lobata</name>
    <dbReference type="NCBI Taxonomy" id="104759"/>
    <lineage>
        <taxon>Eukaryota</taxon>
        <taxon>Metazoa</taxon>
        <taxon>Cnidaria</taxon>
        <taxon>Anthozoa</taxon>
        <taxon>Hexacorallia</taxon>
        <taxon>Scleractinia</taxon>
        <taxon>Fungiina</taxon>
        <taxon>Poritidae</taxon>
        <taxon>Porites</taxon>
    </lineage>
</organism>
<evidence type="ECO:0008006" key="3">
    <source>
        <dbReference type="Google" id="ProtNLM"/>
    </source>
</evidence>
<comment type="caution">
    <text evidence="1">The sequence shown here is derived from an EMBL/GenBank/DDBJ whole genome shotgun (WGS) entry which is preliminary data.</text>
</comment>
<gene>
    <name evidence="1" type="ORF">PLOB_00029197</name>
</gene>
<reference evidence="1 2" key="1">
    <citation type="submission" date="2022-05" db="EMBL/GenBank/DDBJ databases">
        <authorList>
            <consortium name="Genoscope - CEA"/>
            <person name="William W."/>
        </authorList>
    </citation>
    <scope>NUCLEOTIDE SEQUENCE [LARGE SCALE GENOMIC DNA]</scope>
</reference>
<dbReference type="Proteomes" id="UP001159405">
    <property type="component" value="Unassembled WGS sequence"/>
</dbReference>
<name>A0ABN8RXG0_9CNID</name>
<evidence type="ECO:0000313" key="2">
    <source>
        <dbReference type="Proteomes" id="UP001159405"/>
    </source>
</evidence>
<sequence length="135" mass="15281">MRDRDVAKRKAIKSNNPQDWAMYKRLRNRINGDVKSTKASYYASAFIQSNGDSRKTWQLINELTPRQKNNASVKELKLNENSATNCHELSNAFNDHFSTTGTKLANEVPLVTDGSTLIVFKALNDLAPLFILYVC</sequence>
<protein>
    <recommendedName>
        <fullName evidence="3">Reverse transcriptase</fullName>
    </recommendedName>
</protein>
<evidence type="ECO:0000313" key="1">
    <source>
        <dbReference type="EMBL" id="CAH3183834.1"/>
    </source>
</evidence>